<feature type="transmembrane region" description="Helical" evidence="1">
    <location>
        <begin position="39"/>
        <end position="60"/>
    </location>
</feature>
<dbReference type="EMBL" id="LGRV01000003">
    <property type="protein sequence ID" value="KOS69204.1"/>
    <property type="molecule type" value="Genomic_DNA"/>
</dbReference>
<protein>
    <recommendedName>
        <fullName evidence="4">DUF3021 domain-containing protein</fullName>
    </recommendedName>
</protein>
<dbReference type="Pfam" id="PF11457">
    <property type="entry name" value="DUF3021"/>
    <property type="match status" value="1"/>
</dbReference>
<gene>
    <name evidence="2" type="ORF">AEA09_12030</name>
</gene>
<proteinExistence type="predicted"/>
<keyword evidence="1" id="KW-1133">Transmembrane helix</keyword>
<feature type="transmembrane region" description="Helical" evidence="1">
    <location>
        <begin position="67"/>
        <end position="88"/>
    </location>
</feature>
<evidence type="ECO:0000313" key="3">
    <source>
        <dbReference type="Proteomes" id="UP000050668"/>
    </source>
</evidence>
<organism evidence="2 3">
    <name type="scientific">Lysinibacillus contaminans</name>
    <dbReference type="NCBI Taxonomy" id="1293441"/>
    <lineage>
        <taxon>Bacteria</taxon>
        <taxon>Bacillati</taxon>
        <taxon>Bacillota</taxon>
        <taxon>Bacilli</taxon>
        <taxon>Bacillales</taxon>
        <taxon>Bacillaceae</taxon>
        <taxon>Lysinibacillus</taxon>
    </lineage>
</organism>
<evidence type="ECO:0000256" key="1">
    <source>
        <dbReference type="SAM" id="Phobius"/>
    </source>
</evidence>
<evidence type="ECO:0000313" key="2">
    <source>
        <dbReference type="EMBL" id="KOS69204.1"/>
    </source>
</evidence>
<dbReference type="RefSeq" id="WP_053584066.1">
    <property type="nucleotide sequence ID" value="NZ_LGRV01000003.1"/>
</dbReference>
<evidence type="ECO:0008006" key="4">
    <source>
        <dbReference type="Google" id="ProtNLM"/>
    </source>
</evidence>
<keyword evidence="3" id="KW-1185">Reference proteome</keyword>
<dbReference type="InterPro" id="IPR021560">
    <property type="entry name" value="DUF3021"/>
</dbReference>
<feature type="transmembrane region" description="Helical" evidence="1">
    <location>
        <begin position="100"/>
        <end position="122"/>
    </location>
</feature>
<accession>A0ABR5K368</accession>
<keyword evidence="1" id="KW-0812">Transmembrane</keyword>
<sequence>MHALRMMIIGLLISLSSSYVLMSLSVFSKPNAVMSGAELLEQIAIAAVMGIVIGLISLILESERLPFTVLLCIHFIAIIICVLIAGYFGQWYDISDISTIVGVLFSVVIIYIITWCIIRVLLKRDIQEINKSIQKRRGTLR</sequence>
<comment type="caution">
    <text evidence="2">The sequence shown here is derived from an EMBL/GenBank/DDBJ whole genome shotgun (WGS) entry which is preliminary data.</text>
</comment>
<keyword evidence="1" id="KW-0472">Membrane</keyword>
<name>A0ABR5K368_9BACI</name>
<reference evidence="3" key="1">
    <citation type="submission" date="2015-07" db="EMBL/GenBank/DDBJ databases">
        <title>Fjat-14205 dsm 2895.</title>
        <authorList>
            <person name="Liu B."/>
            <person name="Wang J."/>
            <person name="Zhu Y."/>
            <person name="Liu G."/>
            <person name="Chen Q."/>
            <person name="Chen Z."/>
            <person name="Lan J."/>
            <person name="Che J."/>
            <person name="Ge C."/>
            <person name="Shi H."/>
            <person name="Pan Z."/>
            <person name="Liu X."/>
        </authorList>
    </citation>
    <scope>NUCLEOTIDE SEQUENCE [LARGE SCALE GENOMIC DNA]</scope>
    <source>
        <strain evidence="3">DSM 25560</strain>
    </source>
</reference>
<dbReference type="Proteomes" id="UP000050668">
    <property type="component" value="Unassembled WGS sequence"/>
</dbReference>